<dbReference type="RefSeq" id="WP_029103490.1">
    <property type="nucleotide sequence ID" value="NZ_CP087791.1"/>
</dbReference>
<sequence length="76" mass="8423">MLNAYQAVITNGQLTWLDPIPNLENQTVTVIVLPNQPAEKPADKPRKIGMSAGKAKFPDDINKYDDEVARLFGVEL</sequence>
<name>A0A378PQQ8_MORBO</name>
<evidence type="ECO:0000313" key="2">
    <source>
        <dbReference type="Proteomes" id="UP000254133"/>
    </source>
</evidence>
<gene>
    <name evidence="1" type="ORF">NCTC9426_00631</name>
</gene>
<evidence type="ECO:0000313" key="1">
    <source>
        <dbReference type="EMBL" id="STY90610.1"/>
    </source>
</evidence>
<protein>
    <submittedName>
        <fullName evidence="1">Uncharacterized protein</fullName>
    </submittedName>
</protein>
<dbReference type="EMBL" id="UGPZ01000002">
    <property type="protein sequence ID" value="STY90610.1"/>
    <property type="molecule type" value="Genomic_DNA"/>
</dbReference>
<proteinExistence type="predicted"/>
<dbReference type="AlphaFoldDB" id="A0A378PQQ8"/>
<organism evidence="1 2">
    <name type="scientific">Moraxella bovis</name>
    <dbReference type="NCBI Taxonomy" id="476"/>
    <lineage>
        <taxon>Bacteria</taxon>
        <taxon>Pseudomonadati</taxon>
        <taxon>Pseudomonadota</taxon>
        <taxon>Gammaproteobacteria</taxon>
        <taxon>Moraxellales</taxon>
        <taxon>Moraxellaceae</taxon>
        <taxon>Moraxella</taxon>
    </lineage>
</organism>
<reference evidence="1 2" key="1">
    <citation type="submission" date="2018-06" db="EMBL/GenBank/DDBJ databases">
        <authorList>
            <consortium name="Pathogen Informatics"/>
            <person name="Doyle S."/>
        </authorList>
    </citation>
    <scope>NUCLEOTIDE SEQUENCE [LARGE SCALE GENOMIC DNA]</scope>
    <source>
        <strain evidence="1 2">NCTC9426</strain>
    </source>
</reference>
<dbReference type="Proteomes" id="UP000254133">
    <property type="component" value="Unassembled WGS sequence"/>
</dbReference>
<accession>A0A378PQQ8</accession>